<protein>
    <submittedName>
        <fullName evidence="1">Uncharacterized protein</fullName>
    </submittedName>
</protein>
<dbReference type="AlphaFoldDB" id="A0A2P2PXQ6"/>
<proteinExistence type="predicted"/>
<dbReference type="EMBL" id="GGEC01079006">
    <property type="protein sequence ID" value="MBX59490.1"/>
    <property type="molecule type" value="Transcribed_RNA"/>
</dbReference>
<reference evidence="1" key="1">
    <citation type="submission" date="2018-02" db="EMBL/GenBank/DDBJ databases">
        <title>Rhizophora mucronata_Transcriptome.</title>
        <authorList>
            <person name="Meera S.P."/>
            <person name="Sreeshan A."/>
            <person name="Augustine A."/>
        </authorList>
    </citation>
    <scope>NUCLEOTIDE SEQUENCE</scope>
    <source>
        <tissue evidence="1">Leaf</tissue>
    </source>
</reference>
<organism evidence="1">
    <name type="scientific">Rhizophora mucronata</name>
    <name type="common">Asiatic mangrove</name>
    <dbReference type="NCBI Taxonomy" id="61149"/>
    <lineage>
        <taxon>Eukaryota</taxon>
        <taxon>Viridiplantae</taxon>
        <taxon>Streptophyta</taxon>
        <taxon>Embryophyta</taxon>
        <taxon>Tracheophyta</taxon>
        <taxon>Spermatophyta</taxon>
        <taxon>Magnoliopsida</taxon>
        <taxon>eudicotyledons</taxon>
        <taxon>Gunneridae</taxon>
        <taxon>Pentapetalae</taxon>
        <taxon>rosids</taxon>
        <taxon>fabids</taxon>
        <taxon>Malpighiales</taxon>
        <taxon>Rhizophoraceae</taxon>
        <taxon>Rhizophora</taxon>
    </lineage>
</organism>
<evidence type="ECO:0000313" key="1">
    <source>
        <dbReference type="EMBL" id="MBX59490.1"/>
    </source>
</evidence>
<name>A0A2P2PXQ6_RHIMU</name>
<accession>A0A2P2PXQ6</accession>
<sequence length="36" mass="4341">MTKRVICQWMEAPFEKNLTSGTKMKNFPHSWRLCKI</sequence>